<dbReference type="EMBL" id="LLXI01002619">
    <property type="protein sequence ID" value="PKY57613.1"/>
    <property type="molecule type" value="Genomic_DNA"/>
</dbReference>
<proteinExistence type="predicted"/>
<dbReference type="AlphaFoldDB" id="A0A2I1HFF0"/>
<name>A0A2I1HFF0_9GLOM</name>
<organism evidence="2 3">
    <name type="scientific">Rhizophagus irregularis</name>
    <dbReference type="NCBI Taxonomy" id="588596"/>
    <lineage>
        <taxon>Eukaryota</taxon>
        <taxon>Fungi</taxon>
        <taxon>Fungi incertae sedis</taxon>
        <taxon>Mucoromycota</taxon>
        <taxon>Glomeromycotina</taxon>
        <taxon>Glomeromycetes</taxon>
        <taxon>Glomerales</taxon>
        <taxon>Glomeraceae</taxon>
        <taxon>Rhizophagus</taxon>
    </lineage>
</organism>
<evidence type="ECO:0000313" key="2">
    <source>
        <dbReference type="EMBL" id="PKY57613.1"/>
    </source>
</evidence>
<comment type="caution">
    <text evidence="2">The sequence shown here is derived from an EMBL/GenBank/DDBJ whole genome shotgun (WGS) entry which is preliminary data.</text>
</comment>
<evidence type="ECO:0000256" key="1">
    <source>
        <dbReference type="SAM" id="MobiDB-lite"/>
    </source>
</evidence>
<protein>
    <submittedName>
        <fullName evidence="2">Uncharacterized protein</fullName>
    </submittedName>
</protein>
<gene>
    <name evidence="2" type="ORF">RhiirA4_478793</name>
</gene>
<feature type="region of interest" description="Disordered" evidence="1">
    <location>
        <begin position="61"/>
        <end position="82"/>
    </location>
</feature>
<reference evidence="2 3" key="1">
    <citation type="submission" date="2015-10" db="EMBL/GenBank/DDBJ databases">
        <title>Genome analyses suggest a sexual origin of heterokaryosis in a supposedly ancient asexual fungus.</title>
        <authorList>
            <person name="Ropars J."/>
            <person name="Sedzielewska K."/>
            <person name="Noel J."/>
            <person name="Charron P."/>
            <person name="Farinelli L."/>
            <person name="Marton T."/>
            <person name="Kruger M."/>
            <person name="Pelin A."/>
            <person name="Brachmann A."/>
            <person name="Corradi N."/>
        </authorList>
    </citation>
    <scope>NUCLEOTIDE SEQUENCE [LARGE SCALE GENOMIC DNA]</scope>
    <source>
        <strain evidence="2 3">A4</strain>
    </source>
</reference>
<keyword evidence="3" id="KW-1185">Reference proteome</keyword>
<evidence type="ECO:0000313" key="3">
    <source>
        <dbReference type="Proteomes" id="UP000234323"/>
    </source>
</evidence>
<sequence length="96" mass="10978">MSLCGEIDNAFEPSLWSIALRTVAPETLKKKPYTQAADIYRKDYADNHELESQFKNIGKQKNTRKLKSNKFEPKTSTQITVQEASHEHSELIILAN</sequence>
<accession>A0A2I1HFF0</accession>
<dbReference type="Proteomes" id="UP000234323">
    <property type="component" value="Unassembled WGS sequence"/>
</dbReference>